<reference evidence="1" key="1">
    <citation type="submission" date="2018-01" db="EMBL/GenBank/DDBJ databases">
        <title>Lactobacillus phages that infect wine-derived L. plantarum strains.</title>
        <authorList>
            <person name="Kyrkou I."/>
            <person name="Hestbjerg Hansen L."/>
        </authorList>
    </citation>
    <scope>NUCLEOTIDE SEQUENCE [LARGE SCALE GENOMIC DNA]</scope>
</reference>
<dbReference type="EMBL" id="MG765279">
    <property type="protein sequence ID" value="AUV60138.1"/>
    <property type="molecule type" value="Genomic_DNA"/>
</dbReference>
<evidence type="ECO:0000313" key="1">
    <source>
        <dbReference type="EMBL" id="AUV60138.1"/>
    </source>
</evidence>
<dbReference type="RefSeq" id="YP_009798457.1">
    <property type="nucleotide sequence ID" value="NC_047926.1"/>
</dbReference>
<accession>A0A2K9VD41</accession>
<keyword evidence="2" id="KW-1185">Reference proteome</keyword>
<dbReference type="Proteomes" id="UP000240377">
    <property type="component" value="Segment"/>
</dbReference>
<dbReference type="KEGG" id="vg:54988919"/>
<name>A0A2K9VD41_9CAUD</name>
<evidence type="ECO:0000313" key="2">
    <source>
        <dbReference type="Proteomes" id="UP000240377"/>
    </source>
</evidence>
<sequence>MIKLGNSVKVYVPATTNEGKKVNLESEIKGALNVIGGATTYSARGNWVDDNTLYTDAMSVMQFNLQSFDDETITVLTNLITAIFVKAEQLAVSVEINGTLFILESVDDIKDLW</sequence>
<dbReference type="GeneID" id="54988919"/>
<protein>
    <submittedName>
        <fullName evidence="1">Uncharacterized protein</fullName>
    </submittedName>
</protein>
<proteinExistence type="predicted"/>
<organism evidence="1 2">
    <name type="scientific">Lactobacillus phage Semele</name>
    <dbReference type="NCBI Taxonomy" id="2079433"/>
    <lineage>
        <taxon>Viruses</taxon>
        <taxon>Duplodnaviria</taxon>
        <taxon>Heunggongvirae</taxon>
        <taxon>Uroviricota</taxon>
        <taxon>Caudoviricetes</taxon>
        <taxon>Herelleviridae</taxon>
        <taxon>Harbinvirus</taxon>
        <taxon>Harbinvirus semele</taxon>
    </lineage>
</organism>